<feature type="chain" id="PRO_5017292963" description="DUF6160 domain-containing protein" evidence="1">
    <location>
        <begin position="23"/>
        <end position="777"/>
    </location>
</feature>
<feature type="signal peptide" evidence="1">
    <location>
        <begin position="1"/>
        <end position="22"/>
    </location>
</feature>
<name>A0A3A8G3V1_9GAMM</name>
<feature type="domain" description="DUF6160" evidence="2">
    <location>
        <begin position="1"/>
        <end position="89"/>
    </location>
</feature>
<dbReference type="AlphaFoldDB" id="A0A3A8G3V1"/>
<evidence type="ECO:0000313" key="4">
    <source>
        <dbReference type="Proteomes" id="UP000281084"/>
    </source>
</evidence>
<dbReference type="EMBL" id="RAXZ01000009">
    <property type="protein sequence ID" value="RKG52676.1"/>
    <property type="molecule type" value="Genomic_DNA"/>
</dbReference>
<gene>
    <name evidence="3" type="ORF">D7V64_08815</name>
</gene>
<comment type="caution">
    <text evidence="3">The sequence shown here is derived from an EMBL/GenBank/DDBJ whole genome shotgun (WGS) entry which is preliminary data.</text>
</comment>
<protein>
    <recommendedName>
        <fullName evidence="2">DUF6160 domain-containing protein</fullName>
    </recommendedName>
</protein>
<dbReference type="Proteomes" id="UP000281084">
    <property type="component" value="Unassembled WGS sequence"/>
</dbReference>
<dbReference type="Pfam" id="PF19657">
    <property type="entry name" value="DUF6160"/>
    <property type="match status" value="1"/>
</dbReference>
<sequence>MNKIIKLNLLTACICIANQSYALEALSDQTLSHVTGQDGISITQEVSRVEVKQANWIDYSEAGTNPIKLGLHDVVITPTQGNTNIVSKVDLDVGTTQLASNAKGTGIQLRASVSPFTAVASKIMLVCAPNCATNESDQNLGSLTFSTISPLEVYLATTNGLFNRNDKAHLELKLQNASISYGQNGQNLTLKDFNFNLTADGYMYIDPKDGIVLTTKSADGKSDNFVQLVRAEDKSKNVDASRTGTATKPGVNIDVRYGKDGEQGNVIRLGASGALTNGRIMLNANQSGVANFNTVNKGLEKSNTAATGYGFAQAGGLHMAMSADFTRADSGLTTVSGRTPTTFELGHTGTGSYAIEFSNLTRLNVRNSSVVGTPVSTQNAYIDFGDIYINTIRTNSLGFMINDQIKSILSASSNELIYNPSPSANPQTMALIAVRGMDFQAIARTARFISDNSLPVNNANSGTWGLGLPIYNLNANLGIFAKQYVNKAGETKSGLGYDLAMSTDGYRYDSVTGNAYTTSILVLDGEKRTLKDSNGVILKDASGNALKGEEVNYYAGLRNIDSYIKANGVIGFEDKEIYVKADSLLIAAKAEIAIGQLPGSLYNCSGTCGTKIVPIDNFGRKDDVLASIAFKLDGKGELFIIPGLETTDGTPDTNFLSLQANFQFKPLTDKNDRGSYISLINEDVKADGTVANESSINLNRLQGDLGLETRIHMQKDSVVLDNQVKFNRLSTKTDTITNGAKVFTAELAIAPAGAMQKIADIAIPGGVMRSSMGITPR</sequence>
<accession>A0A3A8G3V1</accession>
<proteinExistence type="predicted"/>
<keyword evidence="1" id="KW-0732">Signal</keyword>
<dbReference type="InterPro" id="IPR046158">
    <property type="entry name" value="DUF6160"/>
</dbReference>
<evidence type="ECO:0000313" key="3">
    <source>
        <dbReference type="EMBL" id="RKG52676.1"/>
    </source>
</evidence>
<evidence type="ECO:0000256" key="1">
    <source>
        <dbReference type="SAM" id="SignalP"/>
    </source>
</evidence>
<organism evidence="3 4">
    <name type="scientific">Acinetobacter cumulans</name>
    <dbReference type="NCBI Taxonomy" id="2136182"/>
    <lineage>
        <taxon>Bacteria</taxon>
        <taxon>Pseudomonadati</taxon>
        <taxon>Pseudomonadota</taxon>
        <taxon>Gammaproteobacteria</taxon>
        <taxon>Moraxellales</taxon>
        <taxon>Moraxellaceae</taxon>
        <taxon>Acinetobacter</taxon>
    </lineage>
</organism>
<reference evidence="3 4" key="1">
    <citation type="submission" date="2018-09" db="EMBL/GenBank/DDBJ databases">
        <title>The draft genome of Acinetobacter spp. strains.</title>
        <authorList>
            <person name="Qin J."/>
            <person name="Feng Y."/>
            <person name="Zong Z."/>
        </authorList>
    </citation>
    <scope>NUCLEOTIDE SEQUENCE [LARGE SCALE GENOMIC DNA]</scope>
    <source>
        <strain evidence="3 4">WCHAc060002</strain>
    </source>
</reference>
<dbReference type="RefSeq" id="WP_120367473.1">
    <property type="nucleotide sequence ID" value="NZ_RAXZ01000009.1"/>
</dbReference>
<evidence type="ECO:0000259" key="2">
    <source>
        <dbReference type="Pfam" id="PF19657"/>
    </source>
</evidence>